<protein>
    <submittedName>
        <fullName evidence="2">Uncharacterized protein</fullName>
    </submittedName>
</protein>
<dbReference type="AlphaFoldDB" id="A0A395I426"/>
<keyword evidence="3" id="KW-1185">Reference proteome</keyword>
<name>A0A395I426_ASPHC</name>
<accession>A0A395I426</accession>
<feature type="compositionally biased region" description="Polar residues" evidence="1">
    <location>
        <begin position="1"/>
        <end position="16"/>
    </location>
</feature>
<sequence length="127" mass="14003">MASINNQKPINSSLSSPIIRPPTNHNGPRTNLTTCLLQSNSMHRHAHHRRAHSHNLLRLPPSPRPNPPRQTRPSADRDTTTSASGPELMLEPRGHDDMYGAMIIPETELVESGAAPIRVLFTHNGGF</sequence>
<dbReference type="RefSeq" id="XP_025552308.1">
    <property type="nucleotide sequence ID" value="XM_025698537.1"/>
</dbReference>
<organism evidence="2 3">
    <name type="scientific">Aspergillus homomorphus (strain CBS 101889)</name>
    <dbReference type="NCBI Taxonomy" id="1450537"/>
    <lineage>
        <taxon>Eukaryota</taxon>
        <taxon>Fungi</taxon>
        <taxon>Dikarya</taxon>
        <taxon>Ascomycota</taxon>
        <taxon>Pezizomycotina</taxon>
        <taxon>Eurotiomycetes</taxon>
        <taxon>Eurotiomycetidae</taxon>
        <taxon>Eurotiales</taxon>
        <taxon>Aspergillaceae</taxon>
        <taxon>Aspergillus</taxon>
        <taxon>Aspergillus subgen. Circumdati</taxon>
    </lineage>
</organism>
<evidence type="ECO:0000256" key="1">
    <source>
        <dbReference type="SAM" id="MobiDB-lite"/>
    </source>
</evidence>
<dbReference type="EMBL" id="KZ824280">
    <property type="protein sequence ID" value="RAL13154.1"/>
    <property type="molecule type" value="Genomic_DNA"/>
</dbReference>
<dbReference type="OrthoDB" id="6409228at2759"/>
<dbReference type="Proteomes" id="UP000248961">
    <property type="component" value="Unassembled WGS sequence"/>
</dbReference>
<dbReference type="Gene3D" id="3.10.310.10">
    <property type="entry name" value="Diaminopimelate Epimerase, Chain A, domain 1"/>
    <property type="match status" value="1"/>
</dbReference>
<proteinExistence type="predicted"/>
<dbReference type="GeneID" id="37202826"/>
<reference evidence="2 3" key="1">
    <citation type="submission" date="2018-02" db="EMBL/GenBank/DDBJ databases">
        <title>The genomes of Aspergillus section Nigri reveals drivers in fungal speciation.</title>
        <authorList>
            <consortium name="DOE Joint Genome Institute"/>
            <person name="Vesth T.C."/>
            <person name="Nybo J."/>
            <person name="Theobald S."/>
            <person name="Brandl J."/>
            <person name="Frisvad J.C."/>
            <person name="Nielsen K.F."/>
            <person name="Lyhne E.K."/>
            <person name="Kogle M.E."/>
            <person name="Kuo A."/>
            <person name="Riley R."/>
            <person name="Clum A."/>
            <person name="Nolan M."/>
            <person name="Lipzen A."/>
            <person name="Salamov A."/>
            <person name="Henrissat B."/>
            <person name="Wiebenga A."/>
            <person name="De vries R.P."/>
            <person name="Grigoriev I.V."/>
            <person name="Mortensen U.H."/>
            <person name="Andersen M.R."/>
            <person name="Baker S.E."/>
        </authorList>
    </citation>
    <scope>NUCLEOTIDE SEQUENCE [LARGE SCALE GENOMIC DNA]</scope>
    <source>
        <strain evidence="2 3">CBS 101889</strain>
    </source>
</reference>
<feature type="compositionally biased region" description="Basic residues" evidence="1">
    <location>
        <begin position="42"/>
        <end position="55"/>
    </location>
</feature>
<feature type="compositionally biased region" description="Pro residues" evidence="1">
    <location>
        <begin position="60"/>
        <end position="70"/>
    </location>
</feature>
<evidence type="ECO:0000313" key="2">
    <source>
        <dbReference type="EMBL" id="RAL13154.1"/>
    </source>
</evidence>
<dbReference type="VEuPathDB" id="FungiDB:BO97DRAFT_44532"/>
<dbReference type="STRING" id="1450537.A0A395I426"/>
<gene>
    <name evidence="2" type="ORF">BO97DRAFT_44532</name>
</gene>
<evidence type="ECO:0000313" key="3">
    <source>
        <dbReference type="Proteomes" id="UP000248961"/>
    </source>
</evidence>
<feature type="region of interest" description="Disordered" evidence="1">
    <location>
        <begin position="1"/>
        <end position="94"/>
    </location>
</feature>
<feature type="compositionally biased region" description="Polar residues" evidence="1">
    <location>
        <begin position="23"/>
        <end position="38"/>
    </location>
</feature>